<keyword evidence="2" id="KW-1185">Reference proteome</keyword>
<dbReference type="EMBL" id="CAXLJM020000076">
    <property type="protein sequence ID" value="CAL8129079.1"/>
    <property type="molecule type" value="Genomic_DNA"/>
</dbReference>
<accession>A0ABP1RJA8</accession>
<sequence>MEEWQKQFIWNNLDKLIETTSVSPLFITKLSCLSSADENTLDVALKSDGKHGLCKLMYSIVMTMQHGFEILAKALYKTRQSGAFSILLRGFALHGIDNVFEKCGITINSDRSFLTTVWKEFKPFVLHLPVNFQGYQLSLGTLLNNLNNDVLKNIIEQYFTSNLLMELLSNRTLPLIKNSIPCQPVSYISRKITSRHNLFPELFDEPSNDVYVIKYIKPYELSALARNQDTDVSSNQAEDLTEKFILLEHEQDFEKICTLSLGKPVHLLEHNEGKLTWLQTYGDISTLQKHVDKEQHTHTYDEEDFVNLCLESEIPVCVSDSPGMGKSVILAYVAELILKQFPERLVQFIILREFVQKLHKKMCNQ</sequence>
<name>A0ABP1RJA8_9HEXA</name>
<dbReference type="Proteomes" id="UP001642540">
    <property type="component" value="Unassembled WGS sequence"/>
</dbReference>
<evidence type="ECO:0000313" key="2">
    <source>
        <dbReference type="Proteomes" id="UP001642540"/>
    </source>
</evidence>
<gene>
    <name evidence="1" type="ORF">ODALV1_LOCUS22840</name>
</gene>
<proteinExistence type="predicted"/>
<organism evidence="1 2">
    <name type="scientific">Orchesella dallaii</name>
    <dbReference type="NCBI Taxonomy" id="48710"/>
    <lineage>
        <taxon>Eukaryota</taxon>
        <taxon>Metazoa</taxon>
        <taxon>Ecdysozoa</taxon>
        <taxon>Arthropoda</taxon>
        <taxon>Hexapoda</taxon>
        <taxon>Collembola</taxon>
        <taxon>Entomobryomorpha</taxon>
        <taxon>Entomobryoidea</taxon>
        <taxon>Orchesellidae</taxon>
        <taxon>Orchesellinae</taxon>
        <taxon>Orchesella</taxon>
    </lineage>
</organism>
<evidence type="ECO:0000313" key="1">
    <source>
        <dbReference type="EMBL" id="CAL8129079.1"/>
    </source>
</evidence>
<comment type="caution">
    <text evidence="1">The sequence shown here is derived from an EMBL/GenBank/DDBJ whole genome shotgun (WGS) entry which is preliminary data.</text>
</comment>
<reference evidence="1 2" key="1">
    <citation type="submission" date="2024-08" db="EMBL/GenBank/DDBJ databases">
        <authorList>
            <person name="Cucini C."/>
            <person name="Frati F."/>
        </authorList>
    </citation>
    <scope>NUCLEOTIDE SEQUENCE [LARGE SCALE GENOMIC DNA]</scope>
</reference>
<protein>
    <submittedName>
        <fullName evidence="1">Uncharacterized protein</fullName>
    </submittedName>
</protein>